<dbReference type="PANTHER" id="PTHR30522:SF0">
    <property type="entry name" value="NUCLEOSIDE TRIPHOSPHATE PYROPHOSPHOHYDROLASE"/>
    <property type="match status" value="1"/>
</dbReference>
<reference evidence="2 3" key="1">
    <citation type="submission" date="2012-04" db="EMBL/GenBank/DDBJ databases">
        <title>The Genome Sequence of Bartonella quintana JK 68.</title>
        <authorList>
            <consortium name="The Broad Institute Genome Sequencing Platform"/>
            <consortium name="The Broad Institute Genome Sequencing Center for Infectious Disease"/>
            <person name="Feldgarden M."/>
            <person name="Kirby J."/>
            <person name="Kosoy M."/>
            <person name="Birtles R."/>
            <person name="Probert W.S."/>
            <person name="Chiaraviglio L."/>
            <person name="Walker B."/>
            <person name="Young S.K."/>
            <person name="Zeng Q."/>
            <person name="Gargeya S."/>
            <person name="Fitzgerald M."/>
            <person name="Haas B."/>
            <person name="Abouelleil A."/>
            <person name="Alvarado L."/>
            <person name="Arachchi H.M."/>
            <person name="Berlin A.M."/>
            <person name="Chapman S.B."/>
            <person name="Goldberg J."/>
            <person name="Griggs A."/>
            <person name="Gujja S."/>
            <person name="Hansen M."/>
            <person name="Howarth C."/>
            <person name="Imamovic A."/>
            <person name="Larimer J."/>
            <person name="McCowen C."/>
            <person name="Montmayeur A."/>
            <person name="Murphy C."/>
            <person name="Neiman D."/>
            <person name="Pearson M."/>
            <person name="Priest M."/>
            <person name="Roberts A."/>
            <person name="Saif S."/>
            <person name="Shea T."/>
            <person name="Sisk P."/>
            <person name="Sykes S."/>
            <person name="Wortman J."/>
            <person name="Nusbaum C."/>
            <person name="Birren B."/>
        </authorList>
    </citation>
    <scope>NUCLEOTIDE SEQUENCE [LARGE SCALE GENOMIC DNA]</scope>
    <source>
        <strain evidence="2 3">JK 68</strain>
    </source>
</reference>
<accession>A0ABR4SR18</accession>
<dbReference type="PANTHER" id="PTHR30522">
    <property type="entry name" value="NUCLEOSIDE TRIPHOSPHATE PYROPHOSPHOHYDROLASE"/>
    <property type="match status" value="1"/>
</dbReference>
<evidence type="ECO:0000313" key="2">
    <source>
        <dbReference type="EMBL" id="KEC66967.1"/>
    </source>
</evidence>
<organism evidence="2 3">
    <name type="scientific">Bartonella quintana JK 68</name>
    <dbReference type="NCBI Taxonomy" id="1134503"/>
    <lineage>
        <taxon>Bacteria</taxon>
        <taxon>Pseudomonadati</taxon>
        <taxon>Pseudomonadota</taxon>
        <taxon>Alphaproteobacteria</taxon>
        <taxon>Hyphomicrobiales</taxon>
        <taxon>Bartonellaceae</taxon>
        <taxon>Bartonella</taxon>
    </lineage>
</organism>
<sequence>MLEEVYEVIDAIEQKNRLDLCDELGEFLLQVVYHARIAQEEGSFAFDDVVYAITEKMIRRHLHIFVAMQSKKRSFLEDEWERIKK</sequence>
<comment type="caution">
    <text evidence="2">The sequence shown here is derived from an EMBL/GenBank/DDBJ whole genome shotgun (WGS) entry which is preliminary data.</text>
</comment>
<dbReference type="Pfam" id="PF03819">
    <property type="entry name" value="MazG"/>
    <property type="match status" value="1"/>
</dbReference>
<evidence type="ECO:0000259" key="1">
    <source>
        <dbReference type="Pfam" id="PF03819"/>
    </source>
</evidence>
<dbReference type="InterPro" id="IPR004518">
    <property type="entry name" value="MazG-like_dom"/>
</dbReference>
<dbReference type="InterPro" id="IPR011551">
    <property type="entry name" value="NTP_PyrPHydrolase_MazG"/>
</dbReference>
<dbReference type="CDD" id="cd11528">
    <property type="entry name" value="NTP-PPase_MazG_Nterm"/>
    <property type="match status" value="1"/>
</dbReference>
<protein>
    <recommendedName>
        <fullName evidence="1">NTP pyrophosphohydrolase MazG-like domain-containing protein</fullName>
    </recommendedName>
</protein>
<gene>
    <name evidence="2" type="ORF">O7U_00241</name>
</gene>
<name>A0ABR4SR18_BARQI</name>
<dbReference type="EMBL" id="AHPD01000002">
    <property type="protein sequence ID" value="KEC66967.1"/>
    <property type="molecule type" value="Genomic_DNA"/>
</dbReference>
<evidence type="ECO:0000313" key="3">
    <source>
        <dbReference type="Proteomes" id="UP000027143"/>
    </source>
</evidence>
<dbReference type="Proteomes" id="UP000027143">
    <property type="component" value="Unassembled WGS sequence"/>
</dbReference>
<dbReference type="Gene3D" id="1.10.287.1080">
    <property type="entry name" value="MazG-like"/>
    <property type="match status" value="1"/>
</dbReference>
<dbReference type="InterPro" id="IPR048015">
    <property type="entry name" value="NTP-PPase_MazG-like_N"/>
</dbReference>
<keyword evidence="3" id="KW-1185">Reference proteome</keyword>
<feature type="domain" description="NTP pyrophosphohydrolase MazG-like" evidence="1">
    <location>
        <begin position="2"/>
        <end position="65"/>
    </location>
</feature>
<proteinExistence type="predicted"/>
<dbReference type="SUPFAM" id="SSF101386">
    <property type="entry name" value="all-alpha NTP pyrophosphatases"/>
    <property type="match status" value="1"/>
</dbReference>